<accession>A0AB39ET35</accession>
<gene>
    <name evidence="1" type="ORF">ABRY94_06905</name>
</gene>
<name>A0AB39ET35_9BURK</name>
<dbReference type="CDD" id="cd16441">
    <property type="entry name" value="beta_Kdo_transferase_KpsS"/>
    <property type="match status" value="1"/>
</dbReference>
<sequence length="397" mass="45192">MRRTFLFLQGPCTPFFRELARALRGQGHCVRRVNFTAGDLLYWRLGQATSFRGRLSQLPSFYEQHVRQWGVTDMVLFGDCRPVHRPAVDLARRLGLRAHVFEEGYFRPHRITLERGGVNAHSPLMAVLHQDAATDFPPSAVPTAFKSPFWRRAVHDVAYHVAGVANPVLFPFYRTHARYIAPLEYLGYAWRLPLLRWYRGRDDRLLRTLLRQRRRFFVLPLQLDGDSQIRQHSPYGNMRELMDGVLASFARRAPADAVLVVKNHPLDPGLARHGRVLRRLVRHHGLRGRVFYMETGQLPRLLRQAAGVVTVNSTVGPLALEADLPLMVLGRALYAQPGLVHQGDLDSFWTADATPDAGRFHRLRQRVLSQATVNGGFYCPQGIALAVRNSLPRLLEA</sequence>
<protein>
    <submittedName>
        <fullName evidence="1">Capsular biosynthesis protein</fullName>
    </submittedName>
</protein>
<proteinExistence type="predicted"/>
<dbReference type="GO" id="GO:0015774">
    <property type="term" value="P:polysaccharide transport"/>
    <property type="evidence" value="ECO:0007669"/>
    <property type="project" value="InterPro"/>
</dbReference>
<dbReference type="RefSeq" id="WP_368655702.1">
    <property type="nucleotide sequence ID" value="NZ_CP158262.1"/>
</dbReference>
<dbReference type="AlphaFoldDB" id="A0AB39ET35"/>
<reference evidence="1" key="1">
    <citation type="submission" date="2024-05" db="EMBL/GenBank/DDBJ databases">
        <authorList>
            <person name="Luo Y.-C."/>
            <person name="Nicholds J."/>
            <person name="Mortimer T."/>
            <person name="Maboni G."/>
        </authorList>
    </citation>
    <scope>NUCLEOTIDE SEQUENCE</scope>
    <source>
        <strain evidence="1">144863</strain>
    </source>
</reference>
<dbReference type="EMBL" id="CP158262">
    <property type="protein sequence ID" value="XDJ70492.1"/>
    <property type="molecule type" value="Genomic_DNA"/>
</dbReference>
<dbReference type="Pfam" id="PF05159">
    <property type="entry name" value="Capsule_synth"/>
    <property type="match status" value="1"/>
</dbReference>
<evidence type="ECO:0000313" key="1">
    <source>
        <dbReference type="EMBL" id="XDJ70492.1"/>
    </source>
</evidence>
<dbReference type="GO" id="GO:0000271">
    <property type="term" value="P:polysaccharide biosynthetic process"/>
    <property type="evidence" value="ECO:0007669"/>
    <property type="project" value="InterPro"/>
</dbReference>
<organism evidence="1">
    <name type="scientific">Castellaniella ginsengisoli</name>
    <dbReference type="NCBI Taxonomy" id="546114"/>
    <lineage>
        <taxon>Bacteria</taxon>
        <taxon>Pseudomonadati</taxon>
        <taxon>Pseudomonadota</taxon>
        <taxon>Betaproteobacteria</taxon>
        <taxon>Burkholderiales</taxon>
        <taxon>Alcaligenaceae</taxon>
        <taxon>Castellaniella</taxon>
    </lineage>
</organism>
<dbReference type="InterPro" id="IPR007833">
    <property type="entry name" value="Capsule_polysaccharide_synth"/>
</dbReference>